<evidence type="ECO:0000313" key="5">
    <source>
        <dbReference type="EMBL" id="SFE75214.1"/>
    </source>
</evidence>
<dbReference type="PANTHER" id="PTHR13806:SF31">
    <property type="entry name" value="FLOTILLIN-LIKE PROTEIN 1-RELATED"/>
    <property type="match status" value="1"/>
</dbReference>
<dbReference type="SUPFAM" id="SSF117892">
    <property type="entry name" value="Band 7/SPFH domain"/>
    <property type="match status" value="1"/>
</dbReference>
<gene>
    <name evidence="5" type="ORF">SAMN04488541_100654</name>
</gene>
<proteinExistence type="predicted"/>
<feature type="coiled-coil region" evidence="2">
    <location>
        <begin position="214"/>
        <end position="442"/>
    </location>
</feature>
<dbReference type="GO" id="GO:0005886">
    <property type="term" value="C:plasma membrane"/>
    <property type="evidence" value="ECO:0007669"/>
    <property type="project" value="TreeGrafter"/>
</dbReference>
<accession>A0A1I2D3Y7</accession>
<reference evidence="5 6" key="1">
    <citation type="submission" date="2016-10" db="EMBL/GenBank/DDBJ databases">
        <authorList>
            <person name="de Groot N.N."/>
        </authorList>
    </citation>
    <scope>NUCLEOTIDE SEQUENCE [LARGE SCALE GENOMIC DNA]</scope>
    <source>
        <strain>GEY</strain>
        <strain evidence="6">DSM 9560</strain>
    </source>
</reference>
<keyword evidence="3" id="KW-0472">Membrane</keyword>
<sequence>MIYLMLLDIYTILVPAGIVVIFLVFIFALLNAFLKKAAPGTALVKTGLGFSHPQVSTSSSIVIPLLHRIETIDLTVKIVKIIRKGSDSLSCADGIRAEVEVDFYVKINSVEEDIRRVATTIGCDRASNLQTIKELFEAKFADALKTAGSKLTFDQLYQNRHQFRDEILIALGHTQGGDVILNGYRLDDVAIHYLEQLPLSKHDENNVLDAKGIKEIAQRTSGEAESANKRLREREITIAVQNQEARTKQLQIEQDLKEKEAIQQREIKERVSKENALAEKTKQEQESIEQQAFIEKERAVKIAEEKKLQETRVVEALREKAILVAQQEKEQAVEIAKIQRETMTAEQLKQKLAMLEATAKQEALKIKAEEQAITVKAIEVANRQKQIEVTNAEKEAQVQLAKNNVESDTEAYRLMTIAKAKKEAAELELQAAVNQAKAIMEIGNAEAKALAAKLEAENSIGRNAMLSQALEKLIPLLPQIIEKLMLPAEKIDSIKFLHINGLTNQNGEAATNAPITSTGGVIGTLMNVSMLLPVMKEVVKTLKTDNDLSSVLENLKQLPGGENLLKYIENFNENGKVEHAQTVEDDALKFSK</sequence>
<protein>
    <submittedName>
        <fullName evidence="5">Uncharacterized membrane protein YqiK, contains Band7/PHB/SPFH domain</fullName>
    </submittedName>
</protein>
<feature type="domain" description="Flotillin C-terminal" evidence="4">
    <location>
        <begin position="424"/>
        <end position="541"/>
    </location>
</feature>
<comment type="subcellular location">
    <subcellularLocation>
        <location evidence="1">Endomembrane system</location>
    </subcellularLocation>
</comment>
<dbReference type="Proteomes" id="UP000199513">
    <property type="component" value="Unassembled WGS sequence"/>
</dbReference>
<keyword evidence="3" id="KW-0812">Transmembrane</keyword>
<evidence type="ECO:0000256" key="2">
    <source>
        <dbReference type="SAM" id="Coils"/>
    </source>
</evidence>
<dbReference type="Pfam" id="PF15975">
    <property type="entry name" value="Flot"/>
    <property type="match status" value="1"/>
</dbReference>
<dbReference type="InterPro" id="IPR031905">
    <property type="entry name" value="Flotillin_C"/>
</dbReference>
<keyword evidence="3" id="KW-1133">Transmembrane helix</keyword>
<dbReference type="RefSeq" id="WP_091540958.1">
    <property type="nucleotide sequence ID" value="NZ_FONY01000006.1"/>
</dbReference>
<dbReference type="OrthoDB" id="9815577at2"/>
<feature type="transmembrane region" description="Helical" evidence="3">
    <location>
        <begin position="12"/>
        <end position="34"/>
    </location>
</feature>
<keyword evidence="6" id="KW-1185">Reference proteome</keyword>
<dbReference type="InterPro" id="IPR027705">
    <property type="entry name" value="Flotillin_fam"/>
</dbReference>
<dbReference type="InterPro" id="IPR036013">
    <property type="entry name" value="Band_7/SPFH_dom_sf"/>
</dbReference>
<organism evidence="5 6">
    <name type="scientific">Thermoflexibacter ruber</name>
    <dbReference type="NCBI Taxonomy" id="1003"/>
    <lineage>
        <taxon>Bacteria</taxon>
        <taxon>Pseudomonadati</taxon>
        <taxon>Bacteroidota</taxon>
        <taxon>Cytophagia</taxon>
        <taxon>Cytophagales</taxon>
        <taxon>Thermoflexibacteraceae</taxon>
        <taxon>Thermoflexibacter</taxon>
    </lineage>
</organism>
<dbReference type="STRING" id="1003.SAMN04488541_100654"/>
<evidence type="ECO:0000313" key="6">
    <source>
        <dbReference type="Proteomes" id="UP000199513"/>
    </source>
</evidence>
<name>A0A1I2D3Y7_9BACT</name>
<keyword evidence="2" id="KW-0175">Coiled coil</keyword>
<dbReference type="EMBL" id="FONY01000006">
    <property type="protein sequence ID" value="SFE75214.1"/>
    <property type="molecule type" value="Genomic_DNA"/>
</dbReference>
<evidence type="ECO:0000256" key="1">
    <source>
        <dbReference type="ARBA" id="ARBA00004308"/>
    </source>
</evidence>
<dbReference type="PANTHER" id="PTHR13806">
    <property type="entry name" value="FLOTILLIN-RELATED"/>
    <property type="match status" value="1"/>
</dbReference>
<dbReference type="Gene3D" id="3.30.479.30">
    <property type="entry name" value="Band 7 domain"/>
    <property type="match status" value="1"/>
</dbReference>
<dbReference type="AlphaFoldDB" id="A0A1I2D3Y7"/>
<dbReference type="GO" id="GO:0012505">
    <property type="term" value="C:endomembrane system"/>
    <property type="evidence" value="ECO:0007669"/>
    <property type="project" value="UniProtKB-SubCell"/>
</dbReference>
<evidence type="ECO:0000259" key="4">
    <source>
        <dbReference type="Pfam" id="PF15975"/>
    </source>
</evidence>
<evidence type="ECO:0000256" key="3">
    <source>
        <dbReference type="SAM" id="Phobius"/>
    </source>
</evidence>